<organism evidence="1 2">
    <name type="scientific">Senegalimassilia faecalis</name>
    <dbReference type="NCBI Taxonomy" id="2509433"/>
    <lineage>
        <taxon>Bacteria</taxon>
        <taxon>Bacillati</taxon>
        <taxon>Actinomycetota</taxon>
        <taxon>Coriobacteriia</taxon>
        <taxon>Coriobacteriales</taxon>
        <taxon>Coriobacteriaceae</taxon>
        <taxon>Senegalimassilia</taxon>
    </lineage>
</organism>
<dbReference type="Proteomes" id="UP000293345">
    <property type="component" value="Unassembled WGS sequence"/>
</dbReference>
<dbReference type="RefSeq" id="WP_129424283.1">
    <property type="nucleotide sequence ID" value="NZ_SDPW01000001.1"/>
</dbReference>
<name>A0A4Q2K1B7_9ACTN</name>
<comment type="caution">
    <text evidence="1">The sequence shown here is derived from an EMBL/GenBank/DDBJ whole genome shotgun (WGS) entry which is preliminary data.</text>
</comment>
<evidence type="ECO:0000313" key="1">
    <source>
        <dbReference type="EMBL" id="RXZ54178.1"/>
    </source>
</evidence>
<reference evidence="1 2" key="1">
    <citation type="submission" date="2019-01" db="EMBL/GenBank/DDBJ databases">
        <title>Senegalimassilia sp. nov. KGMB04484 isolated human feces.</title>
        <authorList>
            <person name="Han K.-I."/>
            <person name="Kim J.-S."/>
            <person name="Lee K.C."/>
            <person name="Suh M.K."/>
            <person name="Eom M.K."/>
            <person name="Lee J.H."/>
            <person name="Park S.-H."/>
            <person name="Kang S.W."/>
            <person name="Park J.-E."/>
            <person name="Oh B.S."/>
            <person name="Yu S.Y."/>
            <person name="Choi S.-H."/>
            <person name="Lee D.H."/>
            <person name="Yoon H."/>
            <person name="Kim B.-Y."/>
            <person name="Lee J.H."/>
            <person name="Lee J.-S."/>
        </authorList>
    </citation>
    <scope>NUCLEOTIDE SEQUENCE [LARGE SCALE GENOMIC DNA]</scope>
    <source>
        <strain evidence="1 2">KGMB04484</strain>
    </source>
</reference>
<protein>
    <submittedName>
        <fullName evidence="1">Uncharacterized protein</fullName>
    </submittedName>
</protein>
<proteinExistence type="predicted"/>
<sequence length="143" mass="15615">MFVHHVIHDAPISIIWSKHSGTIISGAQSRNCSINTLANCPLIAFAGADEQNARSFSGAAGRFLHQRIGASRLRRAYQALYLRIAVGNVDHVRRSFRREGEGSPEKACYGERNTRAALRIGAPPAAPILKVARWRGVRGTTGQ</sequence>
<dbReference type="AlphaFoldDB" id="A0A4Q2K1B7"/>
<evidence type="ECO:0000313" key="2">
    <source>
        <dbReference type="Proteomes" id="UP000293345"/>
    </source>
</evidence>
<keyword evidence="2" id="KW-1185">Reference proteome</keyword>
<dbReference type="EMBL" id="SDPW01000001">
    <property type="protein sequence ID" value="RXZ54178.1"/>
    <property type="molecule type" value="Genomic_DNA"/>
</dbReference>
<accession>A0A4Q2K1B7</accession>
<gene>
    <name evidence="1" type="ORF">ET524_06595</name>
</gene>